<protein>
    <recommendedName>
        <fullName evidence="3">BEACH domain-containing protein</fullName>
    </recommendedName>
</protein>
<feature type="region of interest" description="Disordered" evidence="2">
    <location>
        <begin position="119"/>
        <end position="157"/>
    </location>
</feature>
<feature type="compositionally biased region" description="Polar residues" evidence="2">
    <location>
        <begin position="882"/>
        <end position="895"/>
    </location>
</feature>
<feature type="compositionally biased region" description="Polar residues" evidence="2">
    <location>
        <begin position="762"/>
        <end position="781"/>
    </location>
</feature>
<dbReference type="PROSITE" id="PS50197">
    <property type="entry name" value="BEACH"/>
    <property type="match status" value="1"/>
</dbReference>
<dbReference type="PANTHER" id="PTHR46866">
    <property type="entry name" value="GH12955P"/>
    <property type="match status" value="1"/>
</dbReference>
<feature type="compositionally biased region" description="Low complexity" evidence="2">
    <location>
        <begin position="656"/>
        <end position="669"/>
    </location>
</feature>
<feature type="compositionally biased region" description="Polar residues" evidence="2">
    <location>
        <begin position="1627"/>
        <end position="1638"/>
    </location>
</feature>
<dbReference type="EMBL" id="JANBPT010000364">
    <property type="protein sequence ID" value="KAJ1922940.1"/>
    <property type="molecule type" value="Genomic_DNA"/>
</dbReference>
<dbReference type="Pfam" id="PF02138">
    <property type="entry name" value="Beach"/>
    <property type="match status" value="1"/>
</dbReference>
<dbReference type="SUPFAM" id="SSF50978">
    <property type="entry name" value="WD40 repeat-like"/>
    <property type="match status" value="1"/>
</dbReference>
<feature type="region of interest" description="Disordered" evidence="2">
    <location>
        <begin position="216"/>
        <end position="237"/>
    </location>
</feature>
<dbReference type="Proteomes" id="UP001150569">
    <property type="component" value="Unassembled WGS sequence"/>
</dbReference>
<dbReference type="InterPro" id="IPR001680">
    <property type="entry name" value="WD40_rpt"/>
</dbReference>
<evidence type="ECO:0000256" key="2">
    <source>
        <dbReference type="SAM" id="MobiDB-lite"/>
    </source>
</evidence>
<sequence length="2020" mass="218880">MVPSIVELVRDNLGVDVAYACNPLAVNQLPTSVCAVIESAWLERLTDENNGPEVLRAAYPGTSSPTVRADNGASAESPPILRLPRFHWPYQSTAPTAGETGVKRPRIQFQAVEITVVEKPPASRSTDPSCTAPHDRIVDAVPSGGPEDDGDGHQPPQNVKQFLEWIQNNYTSISPTMPVPRPPQRAGANDATTFLAAVLGKQPYYRTATAEEVRRWRRRDGHNTDDATPSEPGGDASLYLIRQPSPLGPWATEVPALPEGSNLRNPICTIETPAAYFLLHPHNAVSLTDLQHFSPQFVRANNRRTFLLYQIARALAACHRWGIAHGRLNPSRITVDEHGWVHLVGFRLGSGFESASATPLVREPHPLPDPVSRWTQGTLSNFQYLMALNMHAGRRRGDPNFYPILPWVTDFTGPSAASHFRDFRRTKFRINKGDEQLDFTYEGPTPHHISDILSDITYFVYTARRTPVAVLCQFVRSNYEPQEYPKSLARLYAWTPDECIPEFYTDPAVFRSIHPDMPDLQLPAWADSPEDFVTQHAQALECNHVSRHLHHWIDLTFGYKLAGEAAVRAKNVALPLVDGGTTFRKHGVKQIFKEPHPSRFPGYVALPPTTVHPDAEPLPSPCPPISRTATATAPMDTPTLGTAALGLTPSRLNSTADPADSYPSSSPRPVARLTSTLSLGLDEQYFTTSPPLGLDFTPLGSAMLTPSTDYLNHADQLAATSTGSDTLRPAAIGGSPALRTPPQSASTGPMVITGESHPPHSQGPSNTFAALLSSPTNSPTDSFRLDEATAQLLRNRVGGAHGLLADPVTTTTTTTTAASRVGGVLPENALNLMTFMDNSEPILLKANPSADTFARDLHHLEGILRFEATYFSGGNGDDLPGSSPSTPPVTRSDSGTDVPPLNFPAPQNSDFHSTRQEPTPPSPISKADVLRYRQAADVLAFGRLIHYLFPHGPARRRLAWARDESGHCLTGSLFATYAANWRERPTMTQVLAELESQFAPRVPGAALKVPGWMANVYQFLAEFKRQTAGQRRQRPIPTASASAVLATTKRILPSLATLDPLGMDLVLPVFVDLLVAPATRAEAVRYLFHVTKWLGPERSRHALLKLFITWFEEPDAETLAVMADPKTVATLVATFGSPTFVQQLLPCYLDLFHTPGLLEYPSLGELLTPANPDGAVSPLAPPSPTSLPDTTTTTERCGDPGRQSPVNSEPVEPITSPSSAFTTRSTSPTGSDTNHLAPSRDADHPLPALQTAPPTMADLVVGAFTAVGNTLGPILCAKHLVRQLLLAVTKAPTAAGVVARILHGLIGLFDTVFTAAQLSRLGLFTDGILEKGRAADLPVLVALVTLLLEFEAGLSPDQIVEEFRGGLQVTLRRTMTFIRGQATPALVQWWAAQRVLTFLCRMGPLLDAAESWEATVEPLVGLYFDVFIRLHDAGTFEAERHLPYEQVITSFCAVCRVWGYDRVQTSCDQLPQLEQILQAHYRYSSTLSSLLDVRTRRMTLEVEEPDGDGERDASMGGGGRLSGEGRAATLPSDRTTPLSLNHLAQALVQKPLLKRSFSLNDKLFMTRLTQTLPPLAHAVRNSLSSSSSAAAGTAAAAAAPTTGHEGPVSSAATGGPVVLTDEPGSPSKPQSPTSTGPATSLHFPFSGKVSVPSISQSLFKKPTASTCRDDSKNWRRYLMTTSDEVPQQLARFGFHDLKLRTYTGHGSKVRCLSVHETRGHFLSGSKDRTVRIWNLDPRPAVDLPADNIGPRTAAAPVSLASFPHPHGVRNVHWVYAGERVASNDGILRLWSPSTGTLLHAYGQVRGTLADSVAADFGRAIYGATTDGVVYHLDVASHEVCSRWKLNVFTPPGNVLCRSVIADPRRQCVLATFSNGHVVRVDQRMGRVLAVDNVLGSSQPSGSGAGDLTALATAPDDAQVLLRTGHDRKLLLFNHGARTLTRVFTSTLGDIVDAHIVNDELIYVTNQNSINFQPLSEQLSEGYSTKFSPSVLRTPISCMALCPDTELVLLGCSDGEIHMCA</sequence>
<accession>A0A9W8A4V0</accession>
<evidence type="ECO:0000256" key="1">
    <source>
        <dbReference type="PROSITE-ProRule" id="PRU00221"/>
    </source>
</evidence>
<feature type="region of interest" description="Disordered" evidence="2">
    <location>
        <begin position="607"/>
        <end position="670"/>
    </location>
</feature>
<reference evidence="4" key="1">
    <citation type="submission" date="2022-07" db="EMBL/GenBank/DDBJ databases">
        <title>Phylogenomic reconstructions and comparative analyses of Kickxellomycotina fungi.</title>
        <authorList>
            <person name="Reynolds N.K."/>
            <person name="Stajich J.E."/>
            <person name="Barry K."/>
            <person name="Grigoriev I.V."/>
            <person name="Crous P."/>
            <person name="Smith M.E."/>
        </authorList>
    </citation>
    <scope>NUCLEOTIDE SEQUENCE</scope>
    <source>
        <strain evidence="4">RSA 861</strain>
    </source>
</reference>
<dbReference type="Pfam" id="PF00400">
    <property type="entry name" value="WD40"/>
    <property type="match status" value="1"/>
</dbReference>
<dbReference type="PANTHER" id="PTHR46866:SF1">
    <property type="entry name" value="GH12955P"/>
    <property type="match status" value="1"/>
</dbReference>
<dbReference type="InterPro" id="IPR015943">
    <property type="entry name" value="WD40/YVTN_repeat-like_dom_sf"/>
</dbReference>
<dbReference type="InterPro" id="IPR036372">
    <property type="entry name" value="BEACH_dom_sf"/>
</dbReference>
<name>A0A9W8A4V0_9FUNG</name>
<feature type="repeat" description="WD" evidence="1">
    <location>
        <begin position="1702"/>
        <end position="1736"/>
    </location>
</feature>
<dbReference type="InterPro" id="IPR011009">
    <property type="entry name" value="Kinase-like_dom_sf"/>
</dbReference>
<feature type="region of interest" description="Disordered" evidence="2">
    <location>
        <begin position="722"/>
        <end position="782"/>
    </location>
</feature>
<dbReference type="PROSITE" id="PS50082">
    <property type="entry name" value="WD_REPEATS_2"/>
    <property type="match status" value="1"/>
</dbReference>
<keyword evidence="1" id="KW-0853">WD repeat</keyword>
<comment type="caution">
    <text evidence="4">The sequence shown here is derived from an EMBL/GenBank/DDBJ whole genome shotgun (WGS) entry which is preliminary data.</text>
</comment>
<evidence type="ECO:0000259" key="3">
    <source>
        <dbReference type="PROSITE" id="PS50197"/>
    </source>
</evidence>
<feature type="region of interest" description="Disordered" evidence="2">
    <location>
        <begin position="875"/>
        <end position="926"/>
    </location>
</feature>
<dbReference type="SMART" id="SM00320">
    <property type="entry name" value="WD40"/>
    <property type="match status" value="3"/>
</dbReference>
<gene>
    <name evidence="4" type="ORF">IWQ60_006193</name>
</gene>
<feature type="compositionally biased region" description="Polar residues" evidence="2">
    <location>
        <begin position="1215"/>
        <end position="1236"/>
    </location>
</feature>
<dbReference type="CDD" id="cd06071">
    <property type="entry name" value="Beach"/>
    <property type="match status" value="1"/>
</dbReference>
<feature type="region of interest" description="Disordered" evidence="2">
    <location>
        <begin position="1169"/>
        <end position="1247"/>
    </location>
</feature>
<organism evidence="4 5">
    <name type="scientific">Tieghemiomyces parasiticus</name>
    <dbReference type="NCBI Taxonomy" id="78921"/>
    <lineage>
        <taxon>Eukaryota</taxon>
        <taxon>Fungi</taxon>
        <taxon>Fungi incertae sedis</taxon>
        <taxon>Zoopagomycota</taxon>
        <taxon>Kickxellomycotina</taxon>
        <taxon>Dimargaritomycetes</taxon>
        <taxon>Dimargaritales</taxon>
        <taxon>Dimargaritaceae</taxon>
        <taxon>Tieghemiomyces</taxon>
    </lineage>
</organism>
<feature type="region of interest" description="Disordered" evidence="2">
    <location>
        <begin position="1501"/>
        <end position="1536"/>
    </location>
</feature>
<evidence type="ECO:0000313" key="5">
    <source>
        <dbReference type="Proteomes" id="UP001150569"/>
    </source>
</evidence>
<dbReference type="InterPro" id="IPR036322">
    <property type="entry name" value="WD40_repeat_dom_sf"/>
</dbReference>
<dbReference type="SUPFAM" id="SSF56112">
    <property type="entry name" value="Protein kinase-like (PK-like)"/>
    <property type="match status" value="1"/>
</dbReference>
<dbReference type="Gene3D" id="2.130.10.10">
    <property type="entry name" value="YVTN repeat-like/Quinoprotein amine dehydrogenase"/>
    <property type="match status" value="2"/>
</dbReference>
<dbReference type="Gene3D" id="1.10.1540.10">
    <property type="entry name" value="BEACH domain"/>
    <property type="match status" value="1"/>
</dbReference>
<dbReference type="InterPro" id="IPR000409">
    <property type="entry name" value="BEACH_dom"/>
</dbReference>
<dbReference type="SMART" id="SM01026">
    <property type="entry name" value="Beach"/>
    <property type="match status" value="1"/>
</dbReference>
<dbReference type="OrthoDB" id="26681at2759"/>
<proteinExistence type="predicted"/>
<feature type="domain" description="BEACH" evidence="3">
    <location>
        <begin position="359"/>
        <end position="619"/>
    </location>
</feature>
<feature type="region of interest" description="Disordered" evidence="2">
    <location>
        <begin position="1595"/>
        <end position="1642"/>
    </location>
</feature>
<evidence type="ECO:0000313" key="4">
    <source>
        <dbReference type="EMBL" id="KAJ1922940.1"/>
    </source>
</evidence>
<dbReference type="SUPFAM" id="SSF81837">
    <property type="entry name" value="BEACH domain"/>
    <property type="match status" value="1"/>
</dbReference>
<feature type="compositionally biased region" description="Low complexity" evidence="2">
    <location>
        <begin position="628"/>
        <end position="649"/>
    </location>
</feature>
<keyword evidence="5" id="KW-1185">Reference proteome</keyword>
<dbReference type="PROSITE" id="PS50294">
    <property type="entry name" value="WD_REPEATS_REGION"/>
    <property type="match status" value="1"/>
</dbReference>
<feature type="region of interest" description="Disordered" evidence="2">
    <location>
        <begin position="58"/>
        <end position="79"/>
    </location>
</feature>
<dbReference type="Gene3D" id="1.10.510.10">
    <property type="entry name" value="Transferase(Phosphotransferase) domain 1"/>
    <property type="match status" value="1"/>
</dbReference>